<evidence type="ECO:0000313" key="3">
    <source>
        <dbReference type="EMBL" id="PZF74062.1"/>
    </source>
</evidence>
<evidence type="ECO:0000313" key="4">
    <source>
        <dbReference type="Proteomes" id="UP000248745"/>
    </source>
</evidence>
<keyword evidence="1" id="KW-0472">Membrane</keyword>
<dbReference type="PANTHER" id="PTHR34220:SF7">
    <property type="entry name" value="SENSOR HISTIDINE KINASE YPDA"/>
    <property type="match status" value="1"/>
</dbReference>
<sequence>MSQMQAIPFHMPATYKEEVARNFSAIFSRWRWVLHLLLWCVVGVLAQLTGQASFDHPFSVYFLTLMFCTIGFSYTFLLLVVPLCRFQKALHPVFWGMFADIVLWWVVLFVLRRRYYHFNLHDVPEIFQQQPALILGYSLGQMLIVGWSFFAIYYFIDLYDQQKGLNRYESAIADKLKAELALLQQQINPHFLFNTLNNIYLLVLKQDQASAAVIGRLKSLLDYMLNDCTQEQVLLDDEITFIKNYISLERLRIREKEATIDFQVKGNTSDIKIAPLLLINFVENAFKHGVKGGVGHANLDIELSVSGNKLEFIVRNSKQLLQDANTLSVKSVGGIGNVNVARRLQILYPGKHELNITETDREYISSLQLTIAQ</sequence>
<accession>A0A2W2AKG1</accession>
<name>A0A2W2AKG1_9BACT</name>
<dbReference type="GO" id="GO:0016020">
    <property type="term" value="C:membrane"/>
    <property type="evidence" value="ECO:0007669"/>
    <property type="project" value="InterPro"/>
</dbReference>
<feature type="transmembrane region" description="Helical" evidence="1">
    <location>
        <begin position="132"/>
        <end position="156"/>
    </location>
</feature>
<reference evidence="3 4" key="1">
    <citation type="submission" date="2018-06" db="EMBL/GenBank/DDBJ databases">
        <title>Mucibacter soli gen. nov., sp. nov., a new member of the family Chitinophagaceae producing mucin.</title>
        <authorList>
            <person name="Kim M.-K."/>
            <person name="Park S."/>
            <person name="Kim T.-S."/>
            <person name="Joung Y."/>
            <person name="Han J.-H."/>
            <person name="Kim S.B."/>
        </authorList>
    </citation>
    <scope>NUCLEOTIDE SEQUENCE [LARGE SCALE GENOMIC DNA]</scope>
    <source>
        <strain evidence="3 4">R1-15</strain>
    </source>
</reference>
<gene>
    <name evidence="3" type="ORF">DN068_05050</name>
</gene>
<keyword evidence="1" id="KW-0812">Transmembrane</keyword>
<dbReference type="PANTHER" id="PTHR34220">
    <property type="entry name" value="SENSOR HISTIDINE KINASE YPDA"/>
    <property type="match status" value="1"/>
</dbReference>
<dbReference type="InterPro" id="IPR050640">
    <property type="entry name" value="Bact_2-comp_sensor_kinase"/>
</dbReference>
<dbReference type="AlphaFoldDB" id="A0A2W2AKG1"/>
<dbReference type="EMBL" id="QKTW01000007">
    <property type="protein sequence ID" value="PZF74062.1"/>
    <property type="molecule type" value="Genomic_DNA"/>
</dbReference>
<proteinExistence type="predicted"/>
<dbReference type="GO" id="GO:0000155">
    <property type="term" value="F:phosphorelay sensor kinase activity"/>
    <property type="evidence" value="ECO:0007669"/>
    <property type="project" value="InterPro"/>
</dbReference>
<organism evidence="3 4">
    <name type="scientific">Taibaiella soli</name>
    <dbReference type="NCBI Taxonomy" id="1649169"/>
    <lineage>
        <taxon>Bacteria</taxon>
        <taxon>Pseudomonadati</taxon>
        <taxon>Bacteroidota</taxon>
        <taxon>Chitinophagia</taxon>
        <taxon>Chitinophagales</taxon>
        <taxon>Chitinophagaceae</taxon>
        <taxon>Taibaiella</taxon>
    </lineage>
</organism>
<feature type="transmembrane region" description="Helical" evidence="1">
    <location>
        <begin position="30"/>
        <end position="48"/>
    </location>
</feature>
<protein>
    <recommendedName>
        <fullName evidence="2">Signal transduction histidine kinase internal region domain-containing protein</fullName>
    </recommendedName>
</protein>
<dbReference type="Pfam" id="PF06580">
    <property type="entry name" value="His_kinase"/>
    <property type="match status" value="1"/>
</dbReference>
<dbReference type="Proteomes" id="UP000248745">
    <property type="component" value="Unassembled WGS sequence"/>
</dbReference>
<evidence type="ECO:0000256" key="1">
    <source>
        <dbReference type="SAM" id="Phobius"/>
    </source>
</evidence>
<feature type="transmembrane region" description="Helical" evidence="1">
    <location>
        <begin position="93"/>
        <end position="111"/>
    </location>
</feature>
<feature type="transmembrane region" description="Helical" evidence="1">
    <location>
        <begin position="60"/>
        <end position="81"/>
    </location>
</feature>
<keyword evidence="4" id="KW-1185">Reference proteome</keyword>
<evidence type="ECO:0000259" key="2">
    <source>
        <dbReference type="Pfam" id="PF06580"/>
    </source>
</evidence>
<feature type="domain" description="Signal transduction histidine kinase internal region" evidence="2">
    <location>
        <begin position="178"/>
        <end position="256"/>
    </location>
</feature>
<dbReference type="InterPro" id="IPR010559">
    <property type="entry name" value="Sig_transdc_His_kin_internal"/>
</dbReference>
<keyword evidence="1" id="KW-1133">Transmembrane helix</keyword>
<comment type="caution">
    <text evidence="3">The sequence shown here is derived from an EMBL/GenBank/DDBJ whole genome shotgun (WGS) entry which is preliminary data.</text>
</comment>
<dbReference type="OrthoDB" id="9792992at2"/>